<feature type="compositionally biased region" description="Basic and acidic residues" evidence="1">
    <location>
        <begin position="77"/>
        <end position="89"/>
    </location>
</feature>
<reference evidence="2" key="1">
    <citation type="submission" date="2014-05" db="EMBL/GenBank/DDBJ databases">
        <title>The transcriptome of the halophilic microalga Tetraselmis sp. GSL018 isolated from the Great Salt Lake, Utah.</title>
        <authorList>
            <person name="Jinkerson R.E."/>
            <person name="D'Adamo S."/>
            <person name="Posewitz M.C."/>
        </authorList>
    </citation>
    <scope>NUCLEOTIDE SEQUENCE</scope>
    <source>
        <strain evidence="2">GSL018</strain>
    </source>
</reference>
<protein>
    <submittedName>
        <fullName evidence="2">Uncharacterized protein</fullName>
    </submittedName>
</protein>
<proteinExistence type="predicted"/>
<organism evidence="2">
    <name type="scientific">Tetraselmis sp. GSL018</name>
    <dbReference type="NCBI Taxonomy" id="582737"/>
    <lineage>
        <taxon>Eukaryota</taxon>
        <taxon>Viridiplantae</taxon>
        <taxon>Chlorophyta</taxon>
        <taxon>core chlorophytes</taxon>
        <taxon>Chlorodendrophyceae</taxon>
        <taxon>Chlorodendrales</taxon>
        <taxon>Chlorodendraceae</taxon>
        <taxon>Tetraselmis</taxon>
    </lineage>
</organism>
<evidence type="ECO:0000256" key="1">
    <source>
        <dbReference type="SAM" id="MobiDB-lite"/>
    </source>
</evidence>
<dbReference type="AlphaFoldDB" id="A0A061RVK7"/>
<sequence>AMRYGNWVSINNKADSLTNDQWYQSEVRNLELLMPKCWDNITTSSAPKTCTCRISNKRWNKATVQSLKLSPDTSPRTGHEGRECGDDRLTTTPPLQRCFQLFEEMQPAPPFQGRRRQVDRNEDKEFGRLKGVL</sequence>
<feature type="region of interest" description="Disordered" evidence="1">
    <location>
        <begin position="63"/>
        <end position="92"/>
    </location>
</feature>
<feature type="compositionally biased region" description="Basic and acidic residues" evidence="1">
    <location>
        <begin position="116"/>
        <end position="133"/>
    </location>
</feature>
<accession>A0A061RVK7</accession>
<feature type="region of interest" description="Disordered" evidence="1">
    <location>
        <begin position="105"/>
        <end position="133"/>
    </location>
</feature>
<dbReference type="EMBL" id="GBEZ01010938">
    <property type="protein sequence ID" value="JAC74794.1"/>
    <property type="molecule type" value="Transcribed_RNA"/>
</dbReference>
<feature type="compositionally biased region" description="Polar residues" evidence="1">
    <location>
        <begin position="63"/>
        <end position="76"/>
    </location>
</feature>
<feature type="non-terminal residue" evidence="2">
    <location>
        <position position="1"/>
    </location>
</feature>
<gene>
    <name evidence="2" type="ORF">TSPGSL018_24981</name>
</gene>
<name>A0A061RVK7_9CHLO</name>
<evidence type="ECO:0000313" key="2">
    <source>
        <dbReference type="EMBL" id="JAC74794.1"/>
    </source>
</evidence>